<protein>
    <recommendedName>
        <fullName evidence="3">Isochorismate synthase</fullName>
    </recommendedName>
</protein>
<evidence type="ECO:0000313" key="1">
    <source>
        <dbReference type="EMBL" id="MBE9069790.1"/>
    </source>
</evidence>
<proteinExistence type="predicted"/>
<evidence type="ECO:0000313" key="2">
    <source>
        <dbReference type="Proteomes" id="UP000615026"/>
    </source>
</evidence>
<accession>A0A928ZYJ1</accession>
<dbReference type="AlphaFoldDB" id="A0A928ZYJ1"/>
<comment type="caution">
    <text evidence="1">The sequence shown here is derived from an EMBL/GenBank/DDBJ whole genome shotgun (WGS) entry which is preliminary data.</text>
</comment>
<name>A0A928ZYJ1_LEPEC</name>
<gene>
    <name evidence="1" type="ORF">IQ260_24410</name>
</gene>
<dbReference type="RefSeq" id="WP_193995675.1">
    <property type="nucleotide sequence ID" value="NZ_JADEXP010000322.1"/>
</dbReference>
<sequence length="47" mass="5437">MHISRWLKDSFDYLFGAMARIFGPDDDAYPAVGIQPYDGDPYYSSWT</sequence>
<keyword evidence="2" id="KW-1185">Reference proteome</keyword>
<dbReference type="EMBL" id="JADEXP010000322">
    <property type="protein sequence ID" value="MBE9069790.1"/>
    <property type="molecule type" value="Genomic_DNA"/>
</dbReference>
<evidence type="ECO:0008006" key="3">
    <source>
        <dbReference type="Google" id="ProtNLM"/>
    </source>
</evidence>
<reference evidence="1" key="1">
    <citation type="submission" date="2020-10" db="EMBL/GenBank/DDBJ databases">
        <authorList>
            <person name="Castelo-Branco R."/>
            <person name="Eusebio N."/>
            <person name="Adriana R."/>
            <person name="Vieira A."/>
            <person name="Brugerolle De Fraissinette N."/>
            <person name="Rezende De Castro R."/>
            <person name="Schneider M.P."/>
            <person name="Vasconcelos V."/>
            <person name="Leao P.N."/>
        </authorList>
    </citation>
    <scope>NUCLEOTIDE SEQUENCE</scope>
    <source>
        <strain evidence="1">LEGE 11479</strain>
    </source>
</reference>
<dbReference type="Proteomes" id="UP000615026">
    <property type="component" value="Unassembled WGS sequence"/>
</dbReference>
<organism evidence="1 2">
    <name type="scientific">Leptolyngbya cf. ectocarpi LEGE 11479</name>
    <dbReference type="NCBI Taxonomy" id="1828722"/>
    <lineage>
        <taxon>Bacteria</taxon>
        <taxon>Bacillati</taxon>
        <taxon>Cyanobacteriota</taxon>
        <taxon>Cyanophyceae</taxon>
        <taxon>Leptolyngbyales</taxon>
        <taxon>Leptolyngbyaceae</taxon>
        <taxon>Leptolyngbya group</taxon>
        <taxon>Leptolyngbya</taxon>
    </lineage>
</organism>